<dbReference type="InterPro" id="IPR051158">
    <property type="entry name" value="Metallophosphoesterase_sf"/>
</dbReference>
<name>W1VER6_9FIRM</name>
<dbReference type="InterPro" id="IPR029052">
    <property type="entry name" value="Metallo-depent_PP-like"/>
</dbReference>
<organism evidence="1 2">
    <name type="scientific">Veillonella dispar DORA_11</name>
    <dbReference type="NCBI Taxonomy" id="1403949"/>
    <lineage>
        <taxon>Bacteria</taxon>
        <taxon>Bacillati</taxon>
        <taxon>Bacillota</taxon>
        <taxon>Negativicutes</taxon>
        <taxon>Veillonellales</taxon>
        <taxon>Veillonellaceae</taxon>
        <taxon>Veillonella</taxon>
    </lineage>
</organism>
<accession>W1VER6</accession>
<feature type="non-terminal residue" evidence="1">
    <location>
        <position position="1"/>
    </location>
</feature>
<evidence type="ECO:0000313" key="1">
    <source>
        <dbReference type="EMBL" id="ETJ02539.1"/>
    </source>
</evidence>
<reference evidence="1 2" key="1">
    <citation type="submission" date="2013-12" db="EMBL/GenBank/DDBJ databases">
        <title>A Varibaculum cambriense genome reconstructed from a premature infant gut community with otherwise low bacterial novelty that shifts toward anaerobic metabolism during the third week of life.</title>
        <authorList>
            <person name="Brown C.T."/>
            <person name="Sharon I."/>
            <person name="Thomas B.C."/>
            <person name="Castelle C.J."/>
            <person name="Morowitz M.J."/>
            <person name="Banfield J.F."/>
        </authorList>
    </citation>
    <scope>NUCLEOTIDE SEQUENCE [LARGE SCALE GENOMIC DNA]</scope>
    <source>
        <strain evidence="2">DORA_11</strain>
    </source>
</reference>
<dbReference type="EMBL" id="AZMJ01000002">
    <property type="protein sequence ID" value="ETJ02539.1"/>
    <property type="molecule type" value="Genomic_DNA"/>
</dbReference>
<dbReference type="AlphaFoldDB" id="W1VER6"/>
<protein>
    <submittedName>
        <fullName evidence="1">Metallophosphoesterase</fullName>
    </submittedName>
</protein>
<dbReference type="PANTHER" id="PTHR31302">
    <property type="entry name" value="TRANSMEMBRANE PROTEIN WITH METALLOPHOSPHOESTERASE DOMAIN-RELATED"/>
    <property type="match status" value="1"/>
</dbReference>
<proteinExistence type="predicted"/>
<sequence>GIPDYAFVILLAHHPEFFEESIERKIPLTLSGHTHGGQIVFMGMPLVPTGTPYTKGRYVEEQSVCYVNNGTGHWFPIRINCPREITVITFFDGVA</sequence>
<evidence type="ECO:0000313" key="2">
    <source>
        <dbReference type="Proteomes" id="UP000018855"/>
    </source>
</evidence>
<dbReference type="PANTHER" id="PTHR31302:SF0">
    <property type="entry name" value="TRANSMEMBRANE PROTEIN WITH METALLOPHOSPHOESTERASE DOMAIN"/>
    <property type="match status" value="1"/>
</dbReference>
<gene>
    <name evidence="1" type="ORF">Q619_VDC00002G0004</name>
</gene>
<dbReference type="SUPFAM" id="SSF56300">
    <property type="entry name" value="Metallo-dependent phosphatases"/>
    <property type="match status" value="1"/>
</dbReference>
<comment type="caution">
    <text evidence="1">The sequence shown here is derived from an EMBL/GenBank/DDBJ whole genome shotgun (WGS) entry which is preliminary data.</text>
</comment>
<dbReference type="Proteomes" id="UP000018855">
    <property type="component" value="Unassembled WGS sequence"/>
</dbReference>
<dbReference type="PATRIC" id="fig|1403949.3.peg.2"/>